<reference evidence="3 4" key="1">
    <citation type="journal article" date="2007" name="Proc. Natl. Acad. Sci. U.S.A.">
        <title>Dandruff-associated Malassezia genomes reveal convergent and divergent virulence traits shared with plant and human fungal pathogens.</title>
        <authorList>
            <person name="Xu J."/>
            <person name="Saunders C.W."/>
            <person name="Hu P."/>
            <person name="Grant R.A."/>
            <person name="Boekhout T."/>
            <person name="Kuramae E.E."/>
            <person name="Kronstad J.W."/>
            <person name="Deangelis Y.M."/>
            <person name="Reeder N.L."/>
            <person name="Johnstone K.R."/>
            <person name="Leland M."/>
            <person name="Fieno A.M."/>
            <person name="Begley W.M."/>
            <person name="Sun Y."/>
            <person name="Lacey M.P."/>
            <person name="Chaudhary T."/>
            <person name="Keough T."/>
            <person name="Chu L."/>
            <person name="Sears R."/>
            <person name="Yuan B."/>
            <person name="Dawson T.L.Jr."/>
        </authorList>
    </citation>
    <scope>NUCLEOTIDE SEQUENCE [LARGE SCALE GENOMIC DNA]</scope>
    <source>
        <strain evidence="4">ATCC MYA-4612 / CBS 7966</strain>
    </source>
</reference>
<dbReference type="OrthoDB" id="4447at2759"/>
<evidence type="ECO:0000259" key="2">
    <source>
        <dbReference type="Pfam" id="PF13422"/>
    </source>
</evidence>
<sequence length="413" mass="47576">MWKHYIVLFGGFVDTGVRTTYLQDLWIFDTLEYKWQEIKQNDLRRPSARSGFSFLPTPDGIVLYGGYCKKYVKGQRTQGLALDDAWLLQMDEDTSKIQWIKRRKIGYAPNPPRSGCTMALWANRNMGVLFGGVTDTEHDEESMESTFWNDLYGYQLAGMGRWISLNLRIPKKKKASKVDADDEVASDNENDDPSIMLPLTRYNTMLAVQRNTLYMYVHIRKSDLPGRYGGIFESGDREYTLDDFYTIDLSKMNRVICLKECPIDHLEWHSSDEEDDDDNDDDDDDDDEEDDNQGMETAEPEGVEISHMEEEEDGLCDLEGLRVSDEDLSDEAKAELEKKLALRRQATTFMGVSKDTTRSEADILSTPEPGEILKTFYERSKHYWAAQAHEIAQGQSRGKQLRRDGFDVCKMQQ</sequence>
<name>A8PW39_MALGO</name>
<dbReference type="AlphaFoldDB" id="A8PW39"/>
<gene>
    <name evidence="3" type="ORF">MGL_1020</name>
</gene>
<dbReference type="PANTHER" id="PTHR46063">
    <property type="entry name" value="KELCH DOMAIN-CONTAINING PROTEIN"/>
    <property type="match status" value="1"/>
</dbReference>
<dbReference type="Proteomes" id="UP000008837">
    <property type="component" value="Unassembled WGS sequence"/>
</dbReference>
<organism evidence="3 4">
    <name type="scientific">Malassezia globosa (strain ATCC MYA-4612 / CBS 7966)</name>
    <name type="common">Dandruff-associated fungus</name>
    <dbReference type="NCBI Taxonomy" id="425265"/>
    <lineage>
        <taxon>Eukaryota</taxon>
        <taxon>Fungi</taxon>
        <taxon>Dikarya</taxon>
        <taxon>Basidiomycota</taxon>
        <taxon>Ustilaginomycotina</taxon>
        <taxon>Malasseziomycetes</taxon>
        <taxon>Malasseziales</taxon>
        <taxon>Malasseziaceae</taxon>
        <taxon>Malassezia</taxon>
    </lineage>
</organism>
<dbReference type="KEGG" id="mgl:MGL_1020"/>
<keyword evidence="4" id="KW-1185">Reference proteome</keyword>
<feature type="region of interest" description="Disordered" evidence="1">
    <location>
        <begin position="268"/>
        <end position="311"/>
    </location>
</feature>
<feature type="compositionally biased region" description="Acidic residues" evidence="1">
    <location>
        <begin position="272"/>
        <end position="302"/>
    </location>
</feature>
<proteinExistence type="predicted"/>
<dbReference type="RefSeq" id="XP_001731752.1">
    <property type="nucleotide sequence ID" value="XM_001731700.1"/>
</dbReference>
<dbReference type="VEuPathDB" id="FungiDB:MGL_1020"/>
<dbReference type="STRING" id="425265.A8PW39"/>
<evidence type="ECO:0000256" key="1">
    <source>
        <dbReference type="SAM" id="MobiDB-lite"/>
    </source>
</evidence>
<evidence type="ECO:0000313" key="3">
    <source>
        <dbReference type="EMBL" id="EDP44538.1"/>
    </source>
</evidence>
<dbReference type="PANTHER" id="PTHR46063:SF1">
    <property type="entry name" value="KELCH DOMAIN-CONTAINING PROTEIN 4"/>
    <property type="match status" value="1"/>
</dbReference>
<dbReference type="InterPro" id="IPR015915">
    <property type="entry name" value="Kelch-typ_b-propeller"/>
</dbReference>
<dbReference type="OMA" id="GANEMHE"/>
<accession>A8PW39</accession>
<comment type="caution">
    <text evidence="3">The sequence shown here is derived from an EMBL/GenBank/DDBJ whole genome shotgun (WGS) entry which is preliminary data.</text>
</comment>
<dbReference type="SUPFAM" id="SSF117281">
    <property type="entry name" value="Kelch motif"/>
    <property type="match status" value="1"/>
</dbReference>
<feature type="domain" description="DUF4110" evidence="2">
    <location>
        <begin position="361"/>
        <end position="410"/>
    </location>
</feature>
<dbReference type="InterPro" id="IPR025183">
    <property type="entry name" value="DUF4110"/>
</dbReference>
<protein>
    <recommendedName>
        <fullName evidence="2">DUF4110 domain-containing protein</fullName>
    </recommendedName>
</protein>
<dbReference type="Pfam" id="PF24681">
    <property type="entry name" value="Kelch_KLHDC2_KLHL20_DRC7"/>
    <property type="match status" value="1"/>
</dbReference>
<dbReference type="InParanoid" id="A8PW39"/>
<evidence type="ECO:0000313" key="4">
    <source>
        <dbReference type="Proteomes" id="UP000008837"/>
    </source>
</evidence>
<dbReference type="GeneID" id="5856057"/>
<dbReference type="EMBL" id="AAYY01000003">
    <property type="protein sequence ID" value="EDP44538.1"/>
    <property type="molecule type" value="Genomic_DNA"/>
</dbReference>
<dbReference type="InterPro" id="IPR052588">
    <property type="entry name" value="Kelch_domain_protein"/>
</dbReference>
<dbReference type="Gene3D" id="2.120.10.80">
    <property type="entry name" value="Kelch-type beta propeller"/>
    <property type="match status" value="1"/>
</dbReference>
<dbReference type="Pfam" id="PF13422">
    <property type="entry name" value="DUF4110"/>
    <property type="match status" value="1"/>
</dbReference>